<protein>
    <submittedName>
        <fullName evidence="1">6-bladed beta-propeller</fullName>
    </submittedName>
</protein>
<evidence type="ECO:0000313" key="1">
    <source>
        <dbReference type="EMBL" id="TGV03408.1"/>
    </source>
</evidence>
<comment type="caution">
    <text evidence="1">The sequence shown here is derived from an EMBL/GenBank/DDBJ whole genome shotgun (WGS) entry which is preliminary data.</text>
</comment>
<dbReference type="AlphaFoldDB" id="A0A4S1E0I0"/>
<accession>A0A4S1E0I0</accession>
<reference evidence="1 2" key="1">
    <citation type="submission" date="2019-04" db="EMBL/GenBank/DDBJ databases">
        <authorList>
            <person name="Liu A."/>
        </authorList>
    </citation>
    <scope>NUCLEOTIDE SEQUENCE [LARGE SCALE GENOMIC DNA]</scope>
    <source>
        <strain evidence="1 2">RZ03</strain>
    </source>
</reference>
<dbReference type="OrthoDB" id="1422516at2"/>
<dbReference type="RefSeq" id="WP_135876462.1">
    <property type="nucleotide sequence ID" value="NZ_SRSO01000007.1"/>
</dbReference>
<dbReference type="EMBL" id="SRSO01000007">
    <property type="protein sequence ID" value="TGV03408.1"/>
    <property type="molecule type" value="Genomic_DNA"/>
</dbReference>
<dbReference type="Pfam" id="PF17170">
    <property type="entry name" value="DUF5128"/>
    <property type="match status" value="1"/>
</dbReference>
<sequence length="351" mass="41106">MKIFYYCALVFLIISCNQEKTNDFLVIDAQTNDNTFNLSEIADEIIAIPLETNDDCLISFISRVIMTKDYYFVLSSDLYQFNKKGKFIRQIGERGRGPNEYSRINSIAVDGEEQTIFMATGQKLLAYNFDGKIKQGIKFKKFVEFMSFTDEELLIISTEMGIEQENNKFKNVTKLHKVSRRLNVKDSILVKSIDLKKQSGTFYSGAQYISNFGKQLYLYYPVLMKESIIRDTLYKIDDEKLLPFLKLNFKRKKDKHLLFKNIYRSKNFLFSEYNYNRQQYFFCYDFKSNKQMNMKSGFEDDILKTGVAKLIPLDKKSGLMLFIKEAHQVSEIIEGVDENDNPILMLAQLKE</sequence>
<proteinExistence type="predicted"/>
<name>A0A4S1E0I0_9FLAO</name>
<dbReference type="Gene3D" id="2.120.10.30">
    <property type="entry name" value="TolB, C-terminal domain"/>
    <property type="match status" value="1"/>
</dbReference>
<gene>
    <name evidence="1" type="ORF">EM932_06970</name>
</gene>
<organism evidence="1 2">
    <name type="scientific">Flavivirga rizhaonensis</name>
    <dbReference type="NCBI Taxonomy" id="2559571"/>
    <lineage>
        <taxon>Bacteria</taxon>
        <taxon>Pseudomonadati</taxon>
        <taxon>Bacteroidota</taxon>
        <taxon>Flavobacteriia</taxon>
        <taxon>Flavobacteriales</taxon>
        <taxon>Flavobacteriaceae</taxon>
        <taxon>Flavivirga</taxon>
    </lineage>
</organism>
<keyword evidence="2" id="KW-1185">Reference proteome</keyword>
<dbReference type="Proteomes" id="UP000307602">
    <property type="component" value="Unassembled WGS sequence"/>
</dbReference>
<dbReference type="InterPro" id="IPR011042">
    <property type="entry name" value="6-blade_b-propeller_TolB-like"/>
</dbReference>
<dbReference type="PROSITE" id="PS51257">
    <property type="entry name" value="PROKAR_LIPOPROTEIN"/>
    <property type="match status" value="1"/>
</dbReference>
<evidence type="ECO:0000313" key="2">
    <source>
        <dbReference type="Proteomes" id="UP000307602"/>
    </source>
</evidence>